<accession>A0ABU8M7J3</accession>
<dbReference type="PANTHER" id="PTHR38459:SF1">
    <property type="entry name" value="PROPHAGE BACTOPRENOL-LINKED GLUCOSE TRANSLOCASE HOMOLOG"/>
    <property type="match status" value="1"/>
</dbReference>
<sequence>MTARPVRELLGGLVRYGLVGLANAATYYGTYLLAHPSAGYLVAHAVGLGAAMVVSFFLNCRFTFRVRPTWTRFLLYPASQIVNVLATTVGVVGLVHLGVDERLAPLLAAALALPVSFLAARLVITRALVGPVPPAVSWDAPTGPIALGGR</sequence>
<protein>
    <submittedName>
        <fullName evidence="8">GtrA family protein</fullName>
    </submittedName>
</protein>
<feature type="transmembrane region" description="Helical" evidence="6">
    <location>
        <begin position="40"/>
        <end position="62"/>
    </location>
</feature>
<proteinExistence type="inferred from homology"/>
<evidence type="ECO:0000256" key="2">
    <source>
        <dbReference type="ARBA" id="ARBA00009399"/>
    </source>
</evidence>
<keyword evidence="4 6" id="KW-1133">Transmembrane helix</keyword>
<name>A0ABU8M7J3_9PSEU</name>
<keyword evidence="3 6" id="KW-0812">Transmembrane</keyword>
<keyword evidence="5 6" id="KW-0472">Membrane</keyword>
<feature type="domain" description="GtrA/DPMS transmembrane" evidence="7">
    <location>
        <begin position="15"/>
        <end position="124"/>
    </location>
</feature>
<dbReference type="PANTHER" id="PTHR38459">
    <property type="entry name" value="PROPHAGE BACTOPRENOL-LINKED GLUCOSE TRANSLOCASE HOMOLOG"/>
    <property type="match status" value="1"/>
</dbReference>
<comment type="subcellular location">
    <subcellularLocation>
        <location evidence="1">Membrane</location>
        <topology evidence="1">Multi-pass membrane protein</topology>
    </subcellularLocation>
</comment>
<feature type="transmembrane region" description="Helical" evidence="6">
    <location>
        <begin position="74"/>
        <end position="97"/>
    </location>
</feature>
<dbReference type="Pfam" id="PF04138">
    <property type="entry name" value="GtrA_DPMS_TM"/>
    <property type="match status" value="1"/>
</dbReference>
<evidence type="ECO:0000259" key="7">
    <source>
        <dbReference type="Pfam" id="PF04138"/>
    </source>
</evidence>
<organism evidence="8 9">
    <name type="scientific">Actinomycetospora flava</name>
    <dbReference type="NCBI Taxonomy" id="3129232"/>
    <lineage>
        <taxon>Bacteria</taxon>
        <taxon>Bacillati</taxon>
        <taxon>Actinomycetota</taxon>
        <taxon>Actinomycetes</taxon>
        <taxon>Pseudonocardiales</taxon>
        <taxon>Pseudonocardiaceae</taxon>
        <taxon>Actinomycetospora</taxon>
    </lineage>
</organism>
<keyword evidence="9" id="KW-1185">Reference proteome</keyword>
<evidence type="ECO:0000313" key="9">
    <source>
        <dbReference type="Proteomes" id="UP001369736"/>
    </source>
</evidence>
<dbReference type="EMBL" id="JBBEGM010000008">
    <property type="protein sequence ID" value="MEJ2863311.1"/>
    <property type="molecule type" value="Genomic_DNA"/>
</dbReference>
<dbReference type="Proteomes" id="UP001369736">
    <property type="component" value="Unassembled WGS sequence"/>
</dbReference>
<reference evidence="8 9" key="1">
    <citation type="submission" date="2024-03" db="EMBL/GenBank/DDBJ databases">
        <title>Actinomycetospora sp. OC33-EN07, a novel actinomycete isolated from wild orchid (Aerides multiflora).</title>
        <authorList>
            <person name="Suriyachadkun C."/>
        </authorList>
    </citation>
    <scope>NUCLEOTIDE SEQUENCE [LARGE SCALE GENOMIC DNA]</scope>
    <source>
        <strain evidence="8 9">OC33-EN07</strain>
    </source>
</reference>
<evidence type="ECO:0000313" key="8">
    <source>
        <dbReference type="EMBL" id="MEJ2863311.1"/>
    </source>
</evidence>
<evidence type="ECO:0000256" key="3">
    <source>
        <dbReference type="ARBA" id="ARBA00022692"/>
    </source>
</evidence>
<dbReference type="InterPro" id="IPR051401">
    <property type="entry name" value="GtrA_CellWall_Glycosyl"/>
</dbReference>
<evidence type="ECO:0000256" key="1">
    <source>
        <dbReference type="ARBA" id="ARBA00004141"/>
    </source>
</evidence>
<evidence type="ECO:0000256" key="4">
    <source>
        <dbReference type="ARBA" id="ARBA00022989"/>
    </source>
</evidence>
<feature type="transmembrane region" description="Helical" evidence="6">
    <location>
        <begin position="103"/>
        <end position="124"/>
    </location>
</feature>
<dbReference type="RefSeq" id="WP_337704678.1">
    <property type="nucleotide sequence ID" value="NZ_JBBEGM010000008.1"/>
</dbReference>
<comment type="similarity">
    <text evidence="2">Belongs to the GtrA family.</text>
</comment>
<gene>
    <name evidence="8" type="ORF">WCD58_19240</name>
</gene>
<comment type="caution">
    <text evidence="8">The sequence shown here is derived from an EMBL/GenBank/DDBJ whole genome shotgun (WGS) entry which is preliminary data.</text>
</comment>
<dbReference type="InterPro" id="IPR007267">
    <property type="entry name" value="GtrA_DPMS_TM"/>
</dbReference>
<evidence type="ECO:0000256" key="6">
    <source>
        <dbReference type="SAM" id="Phobius"/>
    </source>
</evidence>
<evidence type="ECO:0000256" key="5">
    <source>
        <dbReference type="ARBA" id="ARBA00023136"/>
    </source>
</evidence>